<gene>
    <name evidence="5" type="ORF">GCM10017783_16490</name>
</gene>
<keyword evidence="6" id="KW-1185">Reference proteome</keyword>
<dbReference type="InterPro" id="IPR029063">
    <property type="entry name" value="SAM-dependent_MTases_sf"/>
</dbReference>
<dbReference type="Pfam" id="PF08241">
    <property type="entry name" value="Methyltransf_11"/>
    <property type="match status" value="1"/>
</dbReference>
<dbReference type="Proteomes" id="UP000632154">
    <property type="component" value="Unassembled WGS sequence"/>
</dbReference>
<organism evidence="5 6">
    <name type="scientific">Deinococcus piscis</name>
    <dbReference type="NCBI Taxonomy" id="394230"/>
    <lineage>
        <taxon>Bacteria</taxon>
        <taxon>Thermotogati</taxon>
        <taxon>Deinococcota</taxon>
        <taxon>Deinococci</taxon>
        <taxon>Deinococcales</taxon>
        <taxon>Deinococcaceae</taxon>
        <taxon>Deinococcus</taxon>
    </lineage>
</organism>
<evidence type="ECO:0000259" key="4">
    <source>
        <dbReference type="Pfam" id="PF08241"/>
    </source>
</evidence>
<dbReference type="InterPro" id="IPR051052">
    <property type="entry name" value="Diverse_substrate_MTase"/>
</dbReference>
<dbReference type="Gene3D" id="3.40.50.150">
    <property type="entry name" value="Vaccinia Virus protein VP39"/>
    <property type="match status" value="1"/>
</dbReference>
<dbReference type="SUPFAM" id="SSF53335">
    <property type="entry name" value="S-adenosyl-L-methionine-dependent methyltransferases"/>
    <property type="match status" value="1"/>
</dbReference>
<feature type="domain" description="Methyltransferase type 11" evidence="4">
    <location>
        <begin position="43"/>
        <end position="131"/>
    </location>
</feature>
<dbReference type="CDD" id="cd02440">
    <property type="entry name" value="AdoMet_MTases"/>
    <property type="match status" value="1"/>
</dbReference>
<evidence type="ECO:0000256" key="3">
    <source>
        <dbReference type="ARBA" id="ARBA00022679"/>
    </source>
</evidence>
<name>A0ABQ3K6W2_9DEIO</name>
<reference evidence="6" key="1">
    <citation type="journal article" date="2019" name="Int. J. Syst. Evol. Microbiol.">
        <title>The Global Catalogue of Microorganisms (GCM) 10K type strain sequencing project: providing services to taxonomists for standard genome sequencing and annotation.</title>
        <authorList>
            <consortium name="The Broad Institute Genomics Platform"/>
            <consortium name="The Broad Institute Genome Sequencing Center for Infectious Disease"/>
            <person name="Wu L."/>
            <person name="Ma J."/>
        </authorList>
    </citation>
    <scope>NUCLEOTIDE SEQUENCE [LARGE SCALE GENOMIC DNA]</scope>
    <source>
        <strain evidence="6">CGMCC 1.18439</strain>
    </source>
</reference>
<dbReference type="GO" id="GO:0008168">
    <property type="term" value="F:methyltransferase activity"/>
    <property type="evidence" value="ECO:0007669"/>
    <property type="project" value="UniProtKB-KW"/>
</dbReference>
<protein>
    <submittedName>
        <fullName evidence="5">Methyltransferase type 11</fullName>
    </submittedName>
</protein>
<accession>A0ABQ3K6W2</accession>
<dbReference type="GO" id="GO:0032259">
    <property type="term" value="P:methylation"/>
    <property type="evidence" value="ECO:0007669"/>
    <property type="project" value="UniProtKB-KW"/>
</dbReference>
<dbReference type="EMBL" id="BNAL01000019">
    <property type="protein sequence ID" value="GHG04559.1"/>
    <property type="molecule type" value="Genomic_DNA"/>
</dbReference>
<evidence type="ECO:0000313" key="5">
    <source>
        <dbReference type="EMBL" id="GHG04559.1"/>
    </source>
</evidence>
<evidence type="ECO:0000256" key="1">
    <source>
        <dbReference type="ARBA" id="ARBA00008361"/>
    </source>
</evidence>
<dbReference type="InterPro" id="IPR013216">
    <property type="entry name" value="Methyltransf_11"/>
</dbReference>
<keyword evidence="3" id="KW-0808">Transferase</keyword>
<evidence type="ECO:0000313" key="6">
    <source>
        <dbReference type="Proteomes" id="UP000632154"/>
    </source>
</evidence>
<comment type="caution">
    <text evidence="5">The sequence shown here is derived from an EMBL/GenBank/DDBJ whole genome shotgun (WGS) entry which is preliminary data.</text>
</comment>
<dbReference type="PANTHER" id="PTHR44942:SF4">
    <property type="entry name" value="METHYLTRANSFERASE TYPE 11 DOMAIN-CONTAINING PROTEIN"/>
    <property type="match status" value="1"/>
</dbReference>
<dbReference type="RefSeq" id="WP_189643208.1">
    <property type="nucleotide sequence ID" value="NZ_BNAL01000019.1"/>
</dbReference>
<keyword evidence="2 5" id="KW-0489">Methyltransferase</keyword>
<dbReference type="PANTHER" id="PTHR44942">
    <property type="entry name" value="METHYLTRANSF_11 DOMAIN-CONTAINING PROTEIN"/>
    <property type="match status" value="1"/>
</dbReference>
<comment type="similarity">
    <text evidence="1">Belongs to the methyltransferase superfamily.</text>
</comment>
<evidence type="ECO:0000256" key="2">
    <source>
        <dbReference type="ARBA" id="ARBA00022603"/>
    </source>
</evidence>
<proteinExistence type="inferred from homology"/>
<sequence>MTVHNPFDGRAEAQRYAAGRPYFHPAVLERLRPLLNGHTLGADVACGTGLSSLALAELVNEVRAFDSSEAMLTQAPAHTRIAFAQAPAESLPLPDHCLDVLTVSQAFHWFDRAAFLAEVQRTLKPTGVLFLYDCYFVGEMPQEPDFGRFAEAYFGRYPAPPRHREPFGSREAAQAGFSFEENHFLLDLPFSLPGLVAYLLTHSNTLAATARGEPEAEIRAWLTERLSPFFVSPGAERAVRFRAWYAALGPLRG</sequence>